<keyword evidence="8" id="KW-0285">Flavoprotein</keyword>
<protein>
    <recommendedName>
        <fullName evidence="6">Polynucleotide 5'-hydroxyl-kinase GRC3</fullName>
    </recommendedName>
    <alternativeName>
        <fullName evidence="5">Polynucleotide 5'-hydroxyl-kinase grc3</fullName>
    </alternativeName>
</protein>
<dbReference type="Pfam" id="PF07976">
    <property type="entry name" value="Phe_hydrox_dim"/>
    <property type="match status" value="1"/>
</dbReference>
<dbReference type="GO" id="GO:0005524">
    <property type="term" value="F:ATP binding"/>
    <property type="evidence" value="ECO:0007669"/>
    <property type="project" value="UniProtKB-KW"/>
</dbReference>
<evidence type="ECO:0000256" key="5">
    <source>
        <dbReference type="ARBA" id="ARBA00018706"/>
    </source>
</evidence>
<proteinExistence type="inferred from homology"/>
<dbReference type="CDD" id="cd02979">
    <property type="entry name" value="PHOX_C"/>
    <property type="match status" value="1"/>
</dbReference>
<dbReference type="SUPFAM" id="SSF51905">
    <property type="entry name" value="FAD/NAD(P)-binding domain"/>
    <property type="match status" value="1"/>
</dbReference>
<dbReference type="InterPro" id="IPR012941">
    <property type="entry name" value="Phe_hydrox_C_dim_dom"/>
</dbReference>
<dbReference type="GO" id="GO:0006364">
    <property type="term" value="P:rRNA processing"/>
    <property type="evidence" value="ECO:0007669"/>
    <property type="project" value="UniProtKB-KW"/>
</dbReference>
<name>A0AAJ0BY62_9PEZI</name>
<feature type="region of interest" description="Disordered" evidence="16">
    <location>
        <begin position="803"/>
        <end position="833"/>
    </location>
</feature>
<comment type="similarity">
    <text evidence="3">Belongs to the PheA/TfdB FAD monooxygenase family.</text>
</comment>
<keyword evidence="13" id="KW-0067">ATP-binding</keyword>
<comment type="subcellular location">
    <subcellularLocation>
        <location evidence="2">Nucleus</location>
        <location evidence="2">Nucleolus</location>
    </subcellularLocation>
</comment>
<evidence type="ECO:0000256" key="9">
    <source>
        <dbReference type="ARBA" id="ARBA00022679"/>
    </source>
</evidence>
<comment type="caution">
    <text evidence="20">The sequence shown here is derived from an EMBL/GenBank/DDBJ whole genome shotgun (WGS) entry which is preliminary data.</text>
</comment>
<dbReference type="GO" id="GO:0005730">
    <property type="term" value="C:nucleolus"/>
    <property type="evidence" value="ECO:0007669"/>
    <property type="project" value="UniProtKB-SubCell"/>
</dbReference>
<dbReference type="PANTHER" id="PTHR43004:SF20">
    <property type="entry name" value="2-MONOOXYGENASE, PUTATIVE (AFU_ORTHOLOGUE AFUA_1G13660)-RELATED"/>
    <property type="match status" value="1"/>
</dbReference>
<reference evidence="20" key="1">
    <citation type="submission" date="2023-06" db="EMBL/GenBank/DDBJ databases">
        <title>Genome-scale phylogeny and comparative genomics of the fungal order Sordariales.</title>
        <authorList>
            <consortium name="Lawrence Berkeley National Laboratory"/>
            <person name="Hensen N."/>
            <person name="Bonometti L."/>
            <person name="Westerberg I."/>
            <person name="Brannstrom I.O."/>
            <person name="Guillou S."/>
            <person name="Cros-Aarteil S."/>
            <person name="Calhoun S."/>
            <person name="Haridas S."/>
            <person name="Kuo A."/>
            <person name="Mondo S."/>
            <person name="Pangilinan J."/>
            <person name="Riley R."/>
            <person name="Labutti K."/>
            <person name="Andreopoulos B."/>
            <person name="Lipzen A."/>
            <person name="Chen C."/>
            <person name="Yanf M."/>
            <person name="Daum C."/>
            <person name="Ng V."/>
            <person name="Clum A."/>
            <person name="Steindorff A."/>
            <person name="Ohm R."/>
            <person name="Martin F."/>
            <person name="Silar P."/>
            <person name="Natvig D."/>
            <person name="Lalanne C."/>
            <person name="Gautier V."/>
            <person name="Ament-Velasquez S.L."/>
            <person name="Kruys A."/>
            <person name="Hutchinson M.I."/>
            <person name="Powell A.J."/>
            <person name="Barry K."/>
            <person name="Miller A.N."/>
            <person name="Grigoriev I.V."/>
            <person name="Debuchy R."/>
            <person name="Gladieux P."/>
            <person name="Thoren M.H."/>
            <person name="Johannesson H."/>
        </authorList>
    </citation>
    <scope>NUCLEOTIDE SEQUENCE</scope>
    <source>
        <strain evidence="20">8032-3</strain>
    </source>
</reference>
<dbReference type="PANTHER" id="PTHR43004">
    <property type="entry name" value="TRK SYSTEM POTASSIUM UPTAKE PROTEIN"/>
    <property type="match status" value="1"/>
</dbReference>
<dbReference type="GO" id="GO:0071949">
    <property type="term" value="F:FAD binding"/>
    <property type="evidence" value="ECO:0007669"/>
    <property type="project" value="InterPro"/>
</dbReference>
<feature type="region of interest" description="Disordered" evidence="16">
    <location>
        <begin position="15"/>
        <end position="71"/>
    </location>
</feature>
<keyword evidence="11" id="KW-0418">Kinase</keyword>
<dbReference type="RefSeq" id="XP_060282654.1">
    <property type="nucleotide sequence ID" value="XM_060431093.1"/>
</dbReference>
<dbReference type="InterPro" id="IPR038220">
    <property type="entry name" value="PHOX_C_sf"/>
</dbReference>
<evidence type="ECO:0000256" key="6">
    <source>
        <dbReference type="ARBA" id="ARBA00019824"/>
    </source>
</evidence>
<comment type="similarity">
    <text evidence="4">Belongs to the Clp1 family. NOL9/GRC3 subfamily.</text>
</comment>
<evidence type="ECO:0000256" key="13">
    <source>
        <dbReference type="ARBA" id="ARBA00022840"/>
    </source>
</evidence>
<keyword evidence="14" id="KW-0560">Oxidoreductase</keyword>
<evidence type="ECO:0000313" key="20">
    <source>
        <dbReference type="EMBL" id="KAK1766441.1"/>
    </source>
</evidence>
<dbReference type="EMBL" id="MU839011">
    <property type="protein sequence ID" value="KAK1766441.1"/>
    <property type="molecule type" value="Genomic_DNA"/>
</dbReference>
<evidence type="ECO:0000256" key="1">
    <source>
        <dbReference type="ARBA" id="ARBA00003798"/>
    </source>
</evidence>
<keyword evidence="9" id="KW-0808">Transferase</keyword>
<feature type="domain" description="Clp1 P-loop" evidence="19">
    <location>
        <begin position="266"/>
        <end position="460"/>
    </location>
</feature>
<evidence type="ECO:0000313" key="21">
    <source>
        <dbReference type="Proteomes" id="UP001244011"/>
    </source>
</evidence>
<accession>A0AAJ0BY62</accession>
<dbReference type="InterPro" id="IPR032319">
    <property type="entry name" value="CLP1_P"/>
</dbReference>
<dbReference type="Gene3D" id="3.40.50.300">
    <property type="entry name" value="P-loop containing nucleotide triphosphate hydrolases"/>
    <property type="match status" value="1"/>
</dbReference>
<dbReference type="Pfam" id="PF01494">
    <property type="entry name" value="FAD_binding_3"/>
    <property type="match status" value="2"/>
</dbReference>
<feature type="region of interest" description="Disordered" evidence="16">
    <location>
        <begin position="541"/>
        <end position="572"/>
    </location>
</feature>
<evidence type="ECO:0000256" key="15">
    <source>
        <dbReference type="ARBA" id="ARBA00023242"/>
    </source>
</evidence>
<evidence type="ECO:0000256" key="16">
    <source>
        <dbReference type="SAM" id="MobiDB-lite"/>
    </source>
</evidence>
<keyword evidence="15" id="KW-0539">Nucleus</keyword>
<evidence type="ECO:0000256" key="10">
    <source>
        <dbReference type="ARBA" id="ARBA00022741"/>
    </source>
</evidence>
<evidence type="ECO:0000256" key="4">
    <source>
        <dbReference type="ARBA" id="ARBA00011003"/>
    </source>
</evidence>
<sequence length="1386" mass="152395">MSAFAARKSLWGAQIDSSAVEAPRQKQENNSINQEISSRRPSPGPQESLPSAIQMGENPRAKPQVPPSDASQRTILQFSSFKPNRKNYQQKLDGRTILKLADGERIVILGSYGLGILEGEVTILGATIRAGDPVQWIHASHCHALPVLRTTKDTTVELRSHPAASDLRALERLSLMFGKLWNETSQPGPGSGSNKQYNSTFQIVSCFPPTSRHHFRPLTSKQVYTSEDGPKRAILQDLVSPAEWNKKIAELAGGKPPGPPVLFICGPKSSGKSTFGKLLTNRLVTNQASSRKRAWQGVAVLDLDPGQPEYSAPGVVSLVHVTKPNLAPPFCHPCPDPGNRIVRSHAIASVTPALDPEHYLECALDLFGHYRDKLGTKSPLIVNTPGWIQGTGLDMLLALVEKIRPSEVIYMSQEGPEETVDGLRAACRQVPLSALPSQASEYASRTALHLRAMQAMSYFHSDKPSLQSHHSRWDPRPLADMPPWKVRFRGPSRGFLGLLCYDYQPPPNLLVEAINGMIVGLAAIEQNAALRDLLAGDSSGERPTLGSRFGMELGDKTPAEHDEGDLVPRTPEGIPFIPNPRGRTLNPRYSRLLGLALIRGIDVRRGELHILTPLLENIITDLARDGKKLVLVAGKFDTPSWAYTEDLYKRSYGSNVAGNAAQGAVEVTDEDTDDDSSQGGAEESVDVLIIGAGPAGLMMALWMARLGIKTRIVDKRTAKVFSGQADGFQSRTLEILDSFGIGERVWKEGNHMIEVCIWNPDSDGQIKRDSRVADVIPGLSRFSQVVLHQGRMERFFLDAIQASYAPPPPPSADSPAGSAEEEQPAPIRVERCVVPTSITVDQDNAGDDDDDDDAHPVAVTLRHLSEEEATPTQRLSNLSDGLFRSNLAEDDLDDILSRTAKREHQEEVVRCKFVVGCDGAHSWTRKALGKEFEMVGEMTDFIWGVLDIVPITDFPDIRKRVLIHSASSGSMMVIPRENKLVRLYIQLTEVSPGGGRVDRSKIKPDMILKAAQKILSPYKLEYHYCDWWTAYQIGQRVGPHFSKLDRVFLAGDAVHTHSPKAGQGMNTSMQDTYNLGWKIGLVCKKILKREVLATYRFERQMVAKQLIAFDQKFSALFSGRPKRDILDETGVSAADFANAFEMSHMFTTGIGINYQADLLVAKPPGSSFDEGMPIVEMSEQATASPAQSTLSLAANCKPGTRFASHQVLSQADARPWQLHHMMPSDGRFRIVVFAGNIGDAAQLAKVNELGAWLGSELLPKYPTMALSVGSNPHGAIAKFRTERQPSIIDVLLVHSAPREDVDMLKDLHETYHPFDLKLGWEYGKVFADGPSYHEGDGEAYRKYGVDKQHGAVVVVRPDGYTGLVTQIGAEGWKETEKWFGSVLRQS</sequence>
<dbReference type="InterPro" id="IPR050641">
    <property type="entry name" value="RIFMO-like"/>
</dbReference>
<evidence type="ECO:0000256" key="3">
    <source>
        <dbReference type="ARBA" id="ARBA00007801"/>
    </source>
</evidence>
<keyword evidence="12" id="KW-0274">FAD</keyword>
<dbReference type="InterPro" id="IPR036249">
    <property type="entry name" value="Thioredoxin-like_sf"/>
</dbReference>
<dbReference type="Gene3D" id="3.50.50.60">
    <property type="entry name" value="FAD/NAD(P)-binding domain"/>
    <property type="match status" value="1"/>
</dbReference>
<feature type="domain" description="Phenol hydroxylase-like C-terminal dimerisation" evidence="18">
    <location>
        <begin position="1153"/>
        <end position="1385"/>
    </location>
</feature>
<dbReference type="InterPro" id="IPR002938">
    <property type="entry name" value="FAD-bd"/>
</dbReference>
<evidence type="ECO:0000259" key="19">
    <source>
        <dbReference type="Pfam" id="PF16575"/>
    </source>
</evidence>
<feature type="domain" description="FAD-binding" evidence="17">
    <location>
        <begin position="685"/>
        <end position="770"/>
    </location>
</feature>
<dbReference type="Gene3D" id="3.30.9.10">
    <property type="entry name" value="D-Amino Acid Oxidase, subunit A, domain 2"/>
    <property type="match status" value="1"/>
</dbReference>
<evidence type="ECO:0000256" key="12">
    <source>
        <dbReference type="ARBA" id="ARBA00022827"/>
    </source>
</evidence>
<dbReference type="GO" id="GO:0016301">
    <property type="term" value="F:kinase activity"/>
    <property type="evidence" value="ECO:0007669"/>
    <property type="project" value="UniProtKB-KW"/>
</dbReference>
<dbReference type="SUPFAM" id="SSF54373">
    <property type="entry name" value="FAD-linked reductases, C-terminal domain"/>
    <property type="match status" value="1"/>
</dbReference>
<keyword evidence="7" id="KW-0698">rRNA processing</keyword>
<feature type="compositionally biased region" description="Basic and acidic residues" evidence="16">
    <location>
        <begin position="553"/>
        <end position="566"/>
    </location>
</feature>
<feature type="domain" description="FAD-binding" evidence="17">
    <location>
        <begin position="891"/>
        <end position="1109"/>
    </location>
</feature>
<evidence type="ECO:0000256" key="2">
    <source>
        <dbReference type="ARBA" id="ARBA00004604"/>
    </source>
</evidence>
<dbReference type="PRINTS" id="PR00420">
    <property type="entry name" value="RNGMNOXGNASE"/>
</dbReference>
<evidence type="ECO:0000259" key="18">
    <source>
        <dbReference type="Pfam" id="PF07976"/>
    </source>
</evidence>
<dbReference type="SUPFAM" id="SSF52833">
    <property type="entry name" value="Thioredoxin-like"/>
    <property type="match status" value="1"/>
</dbReference>
<evidence type="ECO:0000259" key="17">
    <source>
        <dbReference type="Pfam" id="PF01494"/>
    </source>
</evidence>
<dbReference type="GO" id="GO:0016709">
    <property type="term" value="F:oxidoreductase activity, acting on paired donors, with incorporation or reduction of molecular oxygen, NAD(P)H as one donor, and incorporation of one atom of oxygen"/>
    <property type="evidence" value="ECO:0007669"/>
    <property type="project" value="UniProtKB-ARBA"/>
</dbReference>
<evidence type="ECO:0000256" key="11">
    <source>
        <dbReference type="ARBA" id="ARBA00022777"/>
    </source>
</evidence>
<feature type="compositionally biased region" description="Polar residues" evidence="16">
    <location>
        <begin position="28"/>
        <end position="40"/>
    </location>
</feature>
<dbReference type="GeneID" id="85314280"/>
<comment type="function">
    <text evidence="1">Polynucleotide 5'-kinase involved in rRNA processing.</text>
</comment>
<dbReference type="Proteomes" id="UP001244011">
    <property type="component" value="Unassembled WGS sequence"/>
</dbReference>
<evidence type="ECO:0000256" key="7">
    <source>
        <dbReference type="ARBA" id="ARBA00022552"/>
    </source>
</evidence>
<dbReference type="InterPro" id="IPR036188">
    <property type="entry name" value="FAD/NAD-bd_sf"/>
</dbReference>
<keyword evidence="10" id="KW-0547">Nucleotide-binding</keyword>
<dbReference type="Gene3D" id="3.40.30.20">
    <property type="match status" value="1"/>
</dbReference>
<gene>
    <name evidence="20" type="ORF">QBC33DRAFT_578800</name>
</gene>
<keyword evidence="21" id="KW-1185">Reference proteome</keyword>
<organism evidence="20 21">
    <name type="scientific">Phialemonium atrogriseum</name>
    <dbReference type="NCBI Taxonomy" id="1093897"/>
    <lineage>
        <taxon>Eukaryota</taxon>
        <taxon>Fungi</taxon>
        <taxon>Dikarya</taxon>
        <taxon>Ascomycota</taxon>
        <taxon>Pezizomycotina</taxon>
        <taxon>Sordariomycetes</taxon>
        <taxon>Sordariomycetidae</taxon>
        <taxon>Cephalothecales</taxon>
        <taxon>Cephalothecaceae</taxon>
        <taxon>Phialemonium</taxon>
    </lineage>
</organism>
<dbReference type="InterPro" id="IPR027417">
    <property type="entry name" value="P-loop_NTPase"/>
</dbReference>
<dbReference type="Pfam" id="PF16575">
    <property type="entry name" value="CLP1_P"/>
    <property type="match status" value="1"/>
</dbReference>
<dbReference type="FunFam" id="3.40.50.300:FF:001156">
    <property type="entry name" value="Polynucleotide 5-hydroxyl-kinase grc3"/>
    <property type="match status" value="1"/>
</dbReference>
<evidence type="ECO:0000256" key="14">
    <source>
        <dbReference type="ARBA" id="ARBA00023002"/>
    </source>
</evidence>
<evidence type="ECO:0000256" key="8">
    <source>
        <dbReference type="ARBA" id="ARBA00022630"/>
    </source>
</evidence>